<feature type="signal peptide" evidence="1">
    <location>
        <begin position="1"/>
        <end position="30"/>
    </location>
</feature>
<keyword evidence="3" id="KW-1185">Reference proteome</keyword>
<accession>A0A8J7GGQ7</accession>
<dbReference type="EMBL" id="JADOUF010000001">
    <property type="protein sequence ID" value="MBG6135833.1"/>
    <property type="molecule type" value="Genomic_DNA"/>
</dbReference>
<name>A0A8J7GGQ7_9ACTN</name>
<dbReference type="Proteomes" id="UP000622552">
    <property type="component" value="Unassembled WGS sequence"/>
</dbReference>
<sequence length="133" mass="14113">MRVSGTVGRRLARAGVVAVAALVATTGAVAGGTPAFASGHGEGWYQVWGTNIAVRADTGEQCDLRPGPWNCPTVVTRVSAPQNVYVRCQNSTGQVVGGNPYWVWVNTYDGEFGWMASYYLTNASNRIDGVPDC</sequence>
<proteinExistence type="predicted"/>
<evidence type="ECO:0008006" key="4">
    <source>
        <dbReference type="Google" id="ProtNLM"/>
    </source>
</evidence>
<dbReference type="AlphaFoldDB" id="A0A8J7GGQ7"/>
<evidence type="ECO:0000313" key="3">
    <source>
        <dbReference type="Proteomes" id="UP000622552"/>
    </source>
</evidence>
<feature type="chain" id="PRO_5039233640" description="SH3 domain-containing protein" evidence="1">
    <location>
        <begin position="31"/>
        <end position="133"/>
    </location>
</feature>
<reference evidence="2" key="1">
    <citation type="submission" date="2020-11" db="EMBL/GenBank/DDBJ databases">
        <title>Sequencing the genomes of 1000 actinobacteria strains.</title>
        <authorList>
            <person name="Klenk H.-P."/>
        </authorList>
    </citation>
    <scope>NUCLEOTIDE SEQUENCE</scope>
    <source>
        <strain evidence="2">DSM 45356</strain>
    </source>
</reference>
<protein>
    <recommendedName>
        <fullName evidence="4">SH3 domain-containing protein</fullName>
    </recommendedName>
</protein>
<organism evidence="2 3">
    <name type="scientific">Longispora fulva</name>
    <dbReference type="NCBI Taxonomy" id="619741"/>
    <lineage>
        <taxon>Bacteria</taxon>
        <taxon>Bacillati</taxon>
        <taxon>Actinomycetota</taxon>
        <taxon>Actinomycetes</taxon>
        <taxon>Micromonosporales</taxon>
        <taxon>Micromonosporaceae</taxon>
        <taxon>Longispora</taxon>
    </lineage>
</organism>
<evidence type="ECO:0000313" key="2">
    <source>
        <dbReference type="EMBL" id="MBG6135833.1"/>
    </source>
</evidence>
<dbReference type="RefSeq" id="WP_197002891.1">
    <property type="nucleotide sequence ID" value="NZ_BONS01000002.1"/>
</dbReference>
<comment type="caution">
    <text evidence="2">The sequence shown here is derived from an EMBL/GenBank/DDBJ whole genome shotgun (WGS) entry which is preliminary data.</text>
</comment>
<keyword evidence="1" id="KW-0732">Signal</keyword>
<evidence type="ECO:0000256" key="1">
    <source>
        <dbReference type="SAM" id="SignalP"/>
    </source>
</evidence>
<gene>
    <name evidence="2" type="ORF">IW245_002027</name>
</gene>